<evidence type="ECO:0000313" key="7">
    <source>
        <dbReference type="Proteomes" id="UP001226434"/>
    </source>
</evidence>
<evidence type="ECO:0000256" key="4">
    <source>
        <dbReference type="ARBA" id="ARBA00023284"/>
    </source>
</evidence>
<dbReference type="InterPro" id="IPR036249">
    <property type="entry name" value="Thioredoxin-like_sf"/>
</dbReference>
<keyword evidence="3" id="KW-1015">Disulfide bond</keyword>
<dbReference type="Pfam" id="PF14289">
    <property type="entry name" value="DUF4369"/>
    <property type="match status" value="1"/>
</dbReference>
<accession>A0ABT6RHS0</accession>
<comment type="subcellular location">
    <subcellularLocation>
        <location evidence="1">Cell envelope</location>
    </subcellularLocation>
</comment>
<evidence type="ECO:0000256" key="1">
    <source>
        <dbReference type="ARBA" id="ARBA00004196"/>
    </source>
</evidence>
<gene>
    <name evidence="6" type="ORF">QJ048_20175</name>
</gene>
<evidence type="ECO:0000256" key="3">
    <source>
        <dbReference type="ARBA" id="ARBA00023157"/>
    </source>
</evidence>
<dbReference type="PANTHER" id="PTHR42852">
    <property type="entry name" value="THIOL:DISULFIDE INTERCHANGE PROTEIN DSBE"/>
    <property type="match status" value="1"/>
</dbReference>
<organism evidence="6 7">
    <name type="scientific">Pinibacter soli</name>
    <dbReference type="NCBI Taxonomy" id="3044211"/>
    <lineage>
        <taxon>Bacteria</taxon>
        <taxon>Pseudomonadati</taxon>
        <taxon>Bacteroidota</taxon>
        <taxon>Chitinophagia</taxon>
        <taxon>Chitinophagales</taxon>
        <taxon>Chitinophagaceae</taxon>
        <taxon>Pinibacter</taxon>
    </lineage>
</organism>
<comment type="caution">
    <text evidence="6">The sequence shown here is derived from an EMBL/GenBank/DDBJ whole genome shotgun (WGS) entry which is preliminary data.</text>
</comment>
<dbReference type="InterPro" id="IPR050553">
    <property type="entry name" value="Thioredoxin_ResA/DsbE_sf"/>
</dbReference>
<keyword evidence="2" id="KW-0201">Cytochrome c-type biogenesis</keyword>
<reference evidence="6 7" key="1">
    <citation type="submission" date="2023-05" db="EMBL/GenBank/DDBJ databases">
        <title>Genome sequence of Pinibacter sp. MAH-24.</title>
        <authorList>
            <person name="Huq M.A."/>
        </authorList>
    </citation>
    <scope>NUCLEOTIDE SEQUENCE [LARGE SCALE GENOMIC DNA]</scope>
    <source>
        <strain evidence="6 7">MAH-24</strain>
    </source>
</reference>
<evidence type="ECO:0000256" key="2">
    <source>
        <dbReference type="ARBA" id="ARBA00022748"/>
    </source>
</evidence>
<protein>
    <submittedName>
        <fullName evidence="6">TlpA disulfide reductase family protein</fullName>
    </submittedName>
</protein>
<evidence type="ECO:0000313" key="6">
    <source>
        <dbReference type="EMBL" id="MDI3322117.1"/>
    </source>
</evidence>
<dbReference type="PROSITE" id="PS51352">
    <property type="entry name" value="THIOREDOXIN_2"/>
    <property type="match status" value="1"/>
</dbReference>
<dbReference type="CDD" id="cd02966">
    <property type="entry name" value="TlpA_like_family"/>
    <property type="match status" value="1"/>
</dbReference>
<dbReference type="Proteomes" id="UP001226434">
    <property type="component" value="Unassembled WGS sequence"/>
</dbReference>
<proteinExistence type="predicted"/>
<keyword evidence="4" id="KW-0676">Redox-active center</keyword>
<dbReference type="Pfam" id="PF00578">
    <property type="entry name" value="AhpC-TSA"/>
    <property type="match status" value="1"/>
</dbReference>
<dbReference type="InterPro" id="IPR000866">
    <property type="entry name" value="AhpC/TSA"/>
</dbReference>
<evidence type="ECO:0000259" key="5">
    <source>
        <dbReference type="PROSITE" id="PS51352"/>
    </source>
</evidence>
<dbReference type="InterPro" id="IPR025380">
    <property type="entry name" value="DUF4369"/>
</dbReference>
<dbReference type="SUPFAM" id="SSF52833">
    <property type="entry name" value="Thioredoxin-like"/>
    <property type="match status" value="1"/>
</dbReference>
<dbReference type="PANTHER" id="PTHR42852:SF6">
    <property type="entry name" value="THIOL:DISULFIDE INTERCHANGE PROTEIN DSBE"/>
    <property type="match status" value="1"/>
</dbReference>
<name>A0ABT6RHS0_9BACT</name>
<dbReference type="RefSeq" id="WP_282336237.1">
    <property type="nucleotide sequence ID" value="NZ_JASBRG010000007.1"/>
</dbReference>
<keyword evidence="7" id="KW-1185">Reference proteome</keyword>
<dbReference type="Gene3D" id="3.40.30.10">
    <property type="entry name" value="Glutaredoxin"/>
    <property type="match status" value="1"/>
</dbReference>
<sequence length="401" mass="46203">MQKLDVVLGLLILFFVPWPGKCQQKDSSNLIIKGHFKNVRPLSKVLVTIVTGSGHRKSDSVKIVSGSFVLKFRLDEPSIAWIDFRRFKTPEERDKGVRYLFTQYDSVYNHELLSTFLEPGVLTIDADSSFSTAKFMGMQSHSDWEILHRTIGPIEKKIFEENQAYWRRQQKNNDTTGLFAERQMANALQQQIADCKLQFVKTHPDSYVSVHCLWELAGGNINYDFINPLFVSLTYRMKFSKEGKDLSERLKLASKMQPGFPFTDFTATDVKGKTFQLSSLKGKYILLDFWVSWWRPCQMENPNKVLAYEKYHHHGLEIVSVSLDTVNVAWEFAIEKDHLSWYHVSDLTGKYDRVAQAYGITAVPQNILIDPNGMIIAHNLYGEDLQKKLKELFDVENKPAS</sequence>
<feature type="domain" description="Thioredoxin" evidence="5">
    <location>
        <begin position="256"/>
        <end position="398"/>
    </location>
</feature>
<dbReference type="InterPro" id="IPR013766">
    <property type="entry name" value="Thioredoxin_domain"/>
</dbReference>
<dbReference type="EMBL" id="JASBRG010000007">
    <property type="protein sequence ID" value="MDI3322117.1"/>
    <property type="molecule type" value="Genomic_DNA"/>
</dbReference>